<dbReference type="PANTHER" id="PTHR28629">
    <property type="entry name" value="TRIOKINASE/FMN CYCLASE"/>
    <property type="match status" value="1"/>
</dbReference>
<dbReference type="PROSITE" id="PS51480">
    <property type="entry name" value="DHAL"/>
    <property type="match status" value="1"/>
</dbReference>
<keyword evidence="1" id="KW-0808">Transferase</keyword>
<dbReference type="InterPro" id="IPR012737">
    <property type="entry name" value="DhaK_L_YcgS"/>
</dbReference>
<keyword evidence="6" id="KW-1185">Reference proteome</keyword>
<sequence length="217" mass="22589">MIEKALQTTAETVLRNEHYFSDLDGLAGDGDFGTSLASGFKAMNREWDEIDKSSIGTMLLKISMICSKHVGGSSGPIWGTGFMKAAMPTRGKTEITLAEAAELLQSAIDGIMARGGAKRGDKTLLDALFPVQEAMAAHSAAGDTASALKDAAAAADAAVDETRSLRAGRGRASQVGERSTNTPDPGIVAIATILQDWCKAFGVESAPTAEEVKKAIA</sequence>
<reference evidence="5 6" key="1">
    <citation type="submission" date="2019-12" db="EMBL/GenBank/DDBJ databases">
        <title>Genomic-based taxomic classification of the family Erythrobacteraceae.</title>
        <authorList>
            <person name="Xu L."/>
        </authorList>
    </citation>
    <scope>NUCLEOTIDE SEQUENCE [LARGE SCALE GENOMIC DNA]</scope>
    <source>
        <strain evidence="5 6">MCCC 1K01500</strain>
    </source>
</reference>
<name>A0A6I4SU26_9SPHN</name>
<evidence type="ECO:0000256" key="3">
    <source>
        <dbReference type="SAM" id="MobiDB-lite"/>
    </source>
</evidence>
<evidence type="ECO:0000256" key="2">
    <source>
        <dbReference type="ARBA" id="ARBA00022777"/>
    </source>
</evidence>
<proteinExistence type="predicted"/>
<evidence type="ECO:0000256" key="1">
    <source>
        <dbReference type="ARBA" id="ARBA00022679"/>
    </source>
</evidence>
<dbReference type="GO" id="GO:0004371">
    <property type="term" value="F:glycerone kinase activity"/>
    <property type="evidence" value="ECO:0007669"/>
    <property type="project" value="InterPro"/>
</dbReference>
<evidence type="ECO:0000259" key="4">
    <source>
        <dbReference type="PROSITE" id="PS51480"/>
    </source>
</evidence>
<dbReference type="NCBIfam" id="TIGR02365">
    <property type="entry name" value="dha_L_ycgS"/>
    <property type="match status" value="1"/>
</dbReference>
<dbReference type="Gene3D" id="1.25.40.340">
    <property type="match status" value="1"/>
</dbReference>
<dbReference type="PANTHER" id="PTHR28629:SF4">
    <property type="entry name" value="TRIOKINASE_FMN CYCLASE"/>
    <property type="match status" value="1"/>
</dbReference>
<dbReference type="AlphaFoldDB" id="A0A6I4SU26"/>
<accession>A0A6I4SU26</accession>
<dbReference type="Proteomes" id="UP000433652">
    <property type="component" value="Unassembled WGS sequence"/>
</dbReference>
<dbReference type="SMART" id="SM01120">
    <property type="entry name" value="Dak2"/>
    <property type="match status" value="1"/>
</dbReference>
<evidence type="ECO:0000313" key="6">
    <source>
        <dbReference type="Proteomes" id="UP000433652"/>
    </source>
</evidence>
<feature type="domain" description="DhaL" evidence="4">
    <location>
        <begin position="1"/>
        <end position="199"/>
    </location>
</feature>
<comment type="caution">
    <text evidence="5">The sequence shown here is derived from an EMBL/GenBank/DDBJ whole genome shotgun (WGS) entry which is preliminary data.</text>
</comment>
<gene>
    <name evidence="5" type="primary">dhaL</name>
    <name evidence="5" type="ORF">GRI89_05590</name>
</gene>
<organism evidence="5 6">
    <name type="scientific">Croceibacterium salegens</name>
    <dbReference type="NCBI Taxonomy" id="1737568"/>
    <lineage>
        <taxon>Bacteria</taxon>
        <taxon>Pseudomonadati</taxon>
        <taxon>Pseudomonadota</taxon>
        <taxon>Alphaproteobacteria</taxon>
        <taxon>Sphingomonadales</taxon>
        <taxon>Erythrobacteraceae</taxon>
        <taxon>Croceibacterium</taxon>
    </lineage>
</organism>
<dbReference type="GO" id="GO:0019563">
    <property type="term" value="P:glycerol catabolic process"/>
    <property type="evidence" value="ECO:0007669"/>
    <property type="project" value="TreeGrafter"/>
</dbReference>
<keyword evidence="2 5" id="KW-0418">Kinase</keyword>
<dbReference type="EMBL" id="WTYM01000032">
    <property type="protein sequence ID" value="MXO59009.1"/>
    <property type="molecule type" value="Genomic_DNA"/>
</dbReference>
<dbReference type="SUPFAM" id="SSF101473">
    <property type="entry name" value="DhaL-like"/>
    <property type="match status" value="1"/>
</dbReference>
<dbReference type="FunFam" id="1.25.40.340:FF:000002">
    <property type="entry name" value="Dihydroxyacetone kinase, L subunit"/>
    <property type="match status" value="1"/>
</dbReference>
<evidence type="ECO:0000313" key="5">
    <source>
        <dbReference type="EMBL" id="MXO59009.1"/>
    </source>
</evidence>
<dbReference type="OrthoDB" id="9800291at2"/>
<dbReference type="InterPro" id="IPR050861">
    <property type="entry name" value="Dihydroxyacetone_Kinase"/>
</dbReference>
<dbReference type="Pfam" id="PF02734">
    <property type="entry name" value="Dak2"/>
    <property type="match status" value="1"/>
</dbReference>
<dbReference type="InterPro" id="IPR036117">
    <property type="entry name" value="DhaL_dom_sf"/>
</dbReference>
<dbReference type="GO" id="GO:0005829">
    <property type="term" value="C:cytosol"/>
    <property type="evidence" value="ECO:0007669"/>
    <property type="project" value="TreeGrafter"/>
</dbReference>
<feature type="region of interest" description="Disordered" evidence="3">
    <location>
        <begin position="163"/>
        <end position="183"/>
    </location>
</feature>
<dbReference type="InterPro" id="IPR004007">
    <property type="entry name" value="DhaL_dom"/>
</dbReference>
<protein>
    <submittedName>
        <fullName evidence="5">Dihydroxyacetone kinase subunit L</fullName>
    </submittedName>
</protein>